<dbReference type="RefSeq" id="WP_261695280.1">
    <property type="nucleotide sequence ID" value="NZ_CP104694.1"/>
</dbReference>
<keyword evidence="1" id="KW-0732">Signal</keyword>
<evidence type="ECO:0000313" key="2">
    <source>
        <dbReference type="EMBL" id="UXI68320.1"/>
    </source>
</evidence>
<dbReference type="EMBL" id="CP104694">
    <property type="protein sequence ID" value="UXI68320.1"/>
    <property type="molecule type" value="Genomic_DNA"/>
</dbReference>
<evidence type="ECO:0000256" key="1">
    <source>
        <dbReference type="SAM" id="SignalP"/>
    </source>
</evidence>
<gene>
    <name evidence="2" type="ORF">N4264_01330</name>
</gene>
<evidence type="ECO:0000313" key="3">
    <source>
        <dbReference type="Proteomes" id="UP001064632"/>
    </source>
</evidence>
<organism evidence="2 3">
    <name type="scientific">Tahibacter amnicola</name>
    <dbReference type="NCBI Taxonomy" id="2976241"/>
    <lineage>
        <taxon>Bacteria</taxon>
        <taxon>Pseudomonadati</taxon>
        <taxon>Pseudomonadota</taxon>
        <taxon>Gammaproteobacteria</taxon>
        <taxon>Lysobacterales</taxon>
        <taxon>Rhodanobacteraceae</taxon>
        <taxon>Tahibacter</taxon>
    </lineage>
</organism>
<proteinExistence type="predicted"/>
<keyword evidence="3" id="KW-1185">Reference proteome</keyword>
<name>A0ABY6BIW8_9GAMM</name>
<accession>A0ABY6BIW8</accession>
<feature type="chain" id="PRO_5047469629" evidence="1">
    <location>
        <begin position="25"/>
        <end position="141"/>
    </location>
</feature>
<reference evidence="2" key="1">
    <citation type="submission" date="2022-09" db="EMBL/GenBank/DDBJ databases">
        <title>Tahibacter sp. nov., isolated from a fresh water.</title>
        <authorList>
            <person name="Baek J.H."/>
            <person name="Lee J.K."/>
            <person name="Kim J.M."/>
            <person name="Jeon C.O."/>
        </authorList>
    </citation>
    <scope>NUCLEOTIDE SEQUENCE</scope>
    <source>
        <strain evidence="2">W38</strain>
    </source>
</reference>
<sequence>MSRWIKAMLAAVFVLLSLAGTAQARSKKDKALDQTLMDYAATLRWSGFEQGLAFIDPAWLKEHPISGVDLARYRHVRVSYYHAQSPVQVSKTEIRQLVEIGVINQHTQSERSVIDRQTWRWDEKGKRWWLMSGPPDLTQRN</sequence>
<dbReference type="Proteomes" id="UP001064632">
    <property type="component" value="Chromosome"/>
</dbReference>
<feature type="signal peptide" evidence="1">
    <location>
        <begin position="1"/>
        <end position="24"/>
    </location>
</feature>
<protein>
    <submittedName>
        <fullName evidence="2">Uncharacterized protein</fullName>
    </submittedName>
</protein>